<dbReference type="AlphaFoldDB" id="A0A2U3D9H7"/>
<dbReference type="EMBL" id="MPDK01000007">
    <property type="protein sequence ID" value="PWI57940.1"/>
    <property type="molecule type" value="Genomic_DNA"/>
</dbReference>
<name>A0A2U3D9H7_SULT2</name>
<evidence type="ECO:0008006" key="3">
    <source>
        <dbReference type="Google" id="ProtNLM"/>
    </source>
</evidence>
<comment type="caution">
    <text evidence="1">The sequence shown here is derived from an EMBL/GenBank/DDBJ whole genome shotgun (WGS) entry which is preliminary data.</text>
</comment>
<dbReference type="Proteomes" id="UP000245380">
    <property type="component" value="Unassembled WGS sequence"/>
</dbReference>
<evidence type="ECO:0000313" key="1">
    <source>
        <dbReference type="EMBL" id="PWI57940.1"/>
    </source>
</evidence>
<evidence type="ECO:0000313" key="2">
    <source>
        <dbReference type="Proteomes" id="UP000245380"/>
    </source>
</evidence>
<gene>
    <name evidence="1" type="ORF">BM613_05885</name>
</gene>
<dbReference type="Pfam" id="PF09148">
    <property type="entry name" value="DUF1934"/>
    <property type="match status" value="1"/>
</dbReference>
<accession>A0A2U3D9H7</accession>
<dbReference type="InterPro" id="IPR012674">
    <property type="entry name" value="Calycin"/>
</dbReference>
<dbReference type="Gene3D" id="2.40.128.20">
    <property type="match status" value="1"/>
</dbReference>
<proteinExistence type="predicted"/>
<dbReference type="InterPro" id="IPR015231">
    <property type="entry name" value="DUF1934"/>
</dbReference>
<protein>
    <recommendedName>
        <fullName evidence="3">DUF1934 domain-containing protein</fullName>
    </recommendedName>
</protein>
<dbReference type="SUPFAM" id="SSF50814">
    <property type="entry name" value="Lipocalins"/>
    <property type="match status" value="1"/>
</dbReference>
<sequence>MERTGVGGYYRAHYTEVAQGMEGSHTLIEVDLSDPHTPKMLMTRRGAVESEQSFILGTSTKGYYQVVSGNLAFDIETRRLRAKTDSRSLWIELEATFTFSQVEKIPFTAQIELTW</sequence>
<keyword evidence="2" id="KW-1185">Reference proteome</keyword>
<reference evidence="1 2" key="1">
    <citation type="submission" date="2016-11" db="EMBL/GenBank/DDBJ databases">
        <title>Comparative genomics of Acidibacillus ferroxidans species.</title>
        <authorList>
            <person name="Oliveira G."/>
            <person name="Nunes G."/>
            <person name="Oliveira R."/>
            <person name="Araujo F."/>
            <person name="Salim A."/>
            <person name="Scholte L."/>
            <person name="Morais D."/>
            <person name="Nancucheo I."/>
            <person name="Johnson D.B."/>
            <person name="Grail B."/>
            <person name="Bittencourt J."/>
            <person name="Valadares R."/>
        </authorList>
    </citation>
    <scope>NUCLEOTIDE SEQUENCE [LARGE SCALE GENOMIC DNA]</scope>
    <source>
        <strain evidence="1 2">Y002</strain>
    </source>
</reference>
<organism evidence="1 2">
    <name type="scientific">Sulfoacidibacillus thermotolerans</name>
    <name type="common">Acidibacillus sulfuroxidans</name>
    <dbReference type="NCBI Taxonomy" id="1765684"/>
    <lineage>
        <taxon>Bacteria</taxon>
        <taxon>Bacillati</taxon>
        <taxon>Bacillota</taxon>
        <taxon>Bacilli</taxon>
        <taxon>Bacillales</taxon>
        <taxon>Alicyclobacillaceae</taxon>
        <taxon>Sulfoacidibacillus</taxon>
    </lineage>
</organism>